<name>A0A2J7ZSZ9_9CHLO</name>
<comment type="caution">
    <text evidence="2">The sequence shown here is derived from an EMBL/GenBank/DDBJ whole genome shotgun (WGS) entry which is preliminary data.</text>
</comment>
<evidence type="ECO:0000313" key="2">
    <source>
        <dbReference type="EMBL" id="PNH03392.1"/>
    </source>
</evidence>
<keyword evidence="3" id="KW-1185">Reference proteome</keyword>
<dbReference type="GO" id="GO:0005737">
    <property type="term" value="C:cytoplasm"/>
    <property type="evidence" value="ECO:0007669"/>
    <property type="project" value="TreeGrafter"/>
</dbReference>
<dbReference type="InterPro" id="IPR030700">
    <property type="entry name" value="N-end_Aminoacyl_Trfase"/>
</dbReference>
<evidence type="ECO:0000313" key="3">
    <source>
        <dbReference type="Proteomes" id="UP000236333"/>
    </source>
</evidence>
<gene>
    <name evidence="2" type="ORF">TSOC_010559</name>
</gene>
<dbReference type="PANTHER" id="PTHR21367">
    <property type="entry name" value="ARGININE-TRNA-PROTEIN TRANSFERASE 1"/>
    <property type="match status" value="1"/>
</dbReference>
<feature type="domain" description="N-end rule aminoacyl transferase C-terminal" evidence="1">
    <location>
        <begin position="23"/>
        <end position="121"/>
    </location>
</feature>
<dbReference type="Pfam" id="PF04377">
    <property type="entry name" value="ATE_C"/>
    <property type="match status" value="1"/>
</dbReference>
<dbReference type="OrthoDB" id="74183at2759"/>
<dbReference type="InterPro" id="IPR007472">
    <property type="entry name" value="N-end_Aminoacyl_Trfase_C"/>
</dbReference>
<dbReference type="GO" id="GO:0004057">
    <property type="term" value="F:arginyl-tRNA--protein transferase activity"/>
    <property type="evidence" value="ECO:0007669"/>
    <property type="project" value="InterPro"/>
</dbReference>
<organism evidence="2 3">
    <name type="scientific">Tetrabaena socialis</name>
    <dbReference type="NCBI Taxonomy" id="47790"/>
    <lineage>
        <taxon>Eukaryota</taxon>
        <taxon>Viridiplantae</taxon>
        <taxon>Chlorophyta</taxon>
        <taxon>core chlorophytes</taxon>
        <taxon>Chlorophyceae</taxon>
        <taxon>CS clade</taxon>
        <taxon>Chlamydomonadales</taxon>
        <taxon>Tetrabaenaceae</taxon>
        <taxon>Tetrabaena</taxon>
    </lineage>
</organism>
<protein>
    <submittedName>
        <fullName evidence="2">Arginyl-tRNA--protein transferase 1</fullName>
    </submittedName>
</protein>
<sequence length="217" mass="24009">MHRFFPGSRAGLLASSPRPSAVAQPISSSYTSYRLAMTYCKLVAVGVVDVLPRCLSSVYFFWDTQLAALAPGRFSALQEVQWVRQRLPACPALRFYYMGFYIHSCPKMRYKAEYRPSDLLCPVRKVWVRVSPELLAALGRQPFLPLSGLPGARLQPNMAAPPAAAARREEGPEAAAGAAVLARFRLLPEEAMAELREALRAWRAVVGWAAPALVYQL</sequence>
<accession>A0A2J7ZSZ9</accession>
<dbReference type="AlphaFoldDB" id="A0A2J7ZSZ9"/>
<proteinExistence type="predicted"/>
<evidence type="ECO:0000259" key="1">
    <source>
        <dbReference type="Pfam" id="PF04377"/>
    </source>
</evidence>
<dbReference type="EMBL" id="PGGS01000509">
    <property type="protein sequence ID" value="PNH03392.1"/>
    <property type="molecule type" value="Genomic_DNA"/>
</dbReference>
<dbReference type="Proteomes" id="UP000236333">
    <property type="component" value="Unassembled WGS sequence"/>
</dbReference>
<dbReference type="PANTHER" id="PTHR21367:SF1">
    <property type="entry name" value="ARGINYL-TRNA--PROTEIN TRANSFERASE 1"/>
    <property type="match status" value="1"/>
</dbReference>
<keyword evidence="2" id="KW-0808">Transferase</keyword>
<reference evidence="2 3" key="1">
    <citation type="journal article" date="2017" name="Mol. Biol. Evol.">
        <title>The 4-celled Tetrabaena socialis nuclear genome reveals the essential components for genetic control of cell number at the origin of multicellularity in the volvocine lineage.</title>
        <authorList>
            <person name="Featherston J."/>
            <person name="Arakaki Y."/>
            <person name="Hanschen E.R."/>
            <person name="Ferris P.J."/>
            <person name="Michod R.E."/>
            <person name="Olson B.J.S.C."/>
            <person name="Nozaki H."/>
            <person name="Durand P.M."/>
        </authorList>
    </citation>
    <scope>NUCLEOTIDE SEQUENCE [LARGE SCALE GENOMIC DNA]</scope>
    <source>
        <strain evidence="2 3">NIES-571</strain>
    </source>
</reference>